<evidence type="ECO:0008006" key="5">
    <source>
        <dbReference type="Google" id="ProtNLM"/>
    </source>
</evidence>
<accession>A0A1R2CXP6</accession>
<dbReference type="InterPro" id="IPR027159">
    <property type="entry name" value="CBP80"/>
</dbReference>
<dbReference type="GO" id="GO:0005634">
    <property type="term" value="C:nucleus"/>
    <property type="evidence" value="ECO:0007669"/>
    <property type="project" value="TreeGrafter"/>
</dbReference>
<gene>
    <name evidence="3" type="ORF">SteCoe_3190</name>
</gene>
<dbReference type="PANTHER" id="PTHR12412">
    <property type="entry name" value="CAP BINDING PROTEIN"/>
    <property type="match status" value="1"/>
</dbReference>
<dbReference type="Proteomes" id="UP000187209">
    <property type="component" value="Unassembled WGS sequence"/>
</dbReference>
<dbReference type="SUPFAM" id="SSF48371">
    <property type="entry name" value="ARM repeat"/>
    <property type="match status" value="3"/>
</dbReference>
<dbReference type="InterPro" id="IPR015174">
    <property type="entry name" value="MIF4G-like_typ-2"/>
</dbReference>
<dbReference type="AlphaFoldDB" id="A0A1R2CXP6"/>
<evidence type="ECO:0000259" key="1">
    <source>
        <dbReference type="Pfam" id="PF09088"/>
    </source>
</evidence>
<dbReference type="GO" id="GO:0000339">
    <property type="term" value="F:RNA cap binding"/>
    <property type="evidence" value="ECO:0007669"/>
    <property type="project" value="InterPro"/>
</dbReference>
<dbReference type="GO" id="GO:0000184">
    <property type="term" value="P:nuclear-transcribed mRNA catabolic process, nonsense-mediated decay"/>
    <property type="evidence" value="ECO:0007669"/>
    <property type="project" value="TreeGrafter"/>
</dbReference>
<feature type="domain" description="MIF4G-like type 2" evidence="2">
    <location>
        <begin position="442"/>
        <end position="583"/>
    </location>
</feature>
<dbReference type="InterPro" id="IPR016024">
    <property type="entry name" value="ARM-type_fold"/>
</dbReference>
<dbReference type="OrthoDB" id="312821at2759"/>
<organism evidence="3 4">
    <name type="scientific">Stentor coeruleus</name>
    <dbReference type="NCBI Taxonomy" id="5963"/>
    <lineage>
        <taxon>Eukaryota</taxon>
        <taxon>Sar</taxon>
        <taxon>Alveolata</taxon>
        <taxon>Ciliophora</taxon>
        <taxon>Postciliodesmatophora</taxon>
        <taxon>Heterotrichea</taxon>
        <taxon>Heterotrichida</taxon>
        <taxon>Stentoridae</taxon>
        <taxon>Stentor</taxon>
    </lineage>
</organism>
<reference evidence="3 4" key="1">
    <citation type="submission" date="2016-11" db="EMBL/GenBank/DDBJ databases">
        <title>The macronuclear genome of Stentor coeruleus: a giant cell with tiny introns.</title>
        <authorList>
            <person name="Slabodnick M."/>
            <person name="Ruby J.G."/>
            <person name="Reiff S.B."/>
            <person name="Swart E.C."/>
            <person name="Gosai S."/>
            <person name="Prabakaran S."/>
            <person name="Witkowska E."/>
            <person name="Larue G.E."/>
            <person name="Fisher S."/>
            <person name="Freeman R.M."/>
            <person name="Gunawardena J."/>
            <person name="Chu W."/>
            <person name="Stover N.A."/>
            <person name="Gregory B.D."/>
            <person name="Nowacki M."/>
            <person name="Derisi J."/>
            <person name="Roy S.W."/>
            <person name="Marshall W.F."/>
            <person name="Sood P."/>
        </authorList>
    </citation>
    <scope>NUCLEOTIDE SEQUENCE [LARGE SCALE GENOMIC DNA]</scope>
    <source>
        <strain evidence="3">WM001</strain>
    </source>
</reference>
<dbReference type="Pfam" id="PF09088">
    <property type="entry name" value="MIF4G_like"/>
    <property type="match status" value="1"/>
</dbReference>
<proteinExistence type="predicted"/>
<name>A0A1R2CXP6_9CILI</name>
<evidence type="ECO:0000313" key="4">
    <source>
        <dbReference type="Proteomes" id="UP000187209"/>
    </source>
</evidence>
<sequence length="645" mass="74421">MAAEKRAKTVGNEENRYQKLITLIGEFGEEKIPLHIEKLKKEIVDSEAIFKDFLIKLLVECSSWIPGKEHIYACVVVKVHEENPSFAKELLDYSSNLLKDLISQGNLHRLKLLLRFYSSLVSLNYLPKSALEQLLLSFIEFSASETSEFFSILVASTLLHYGGIFSLNLIQKFLEVTRKTRDPELKSVLKVFTHQNEDILQGYIKSLYSCQELGFQLPKVVSIQQPIEQSIEYSFQTDIEVTNKCRYFSDMILDIFGQSININSFILQSELIHENLASFKMNLELTAQKLENFPDHEILLNTIFSELLSLNFNETEPVLYSSLMVKLSRSPASTSLEIKLIEAVEKIMNDIENINSLSLEKLYIFLAYYISNMSFSWNWSFFVEKPLNSKQEMFLRKLLGKLVRLSYHDIVKAELPESLCVYLLPEPEAILRFTEVEESVDNTDSQLIIDRINSKAPTQAMKALLTSKEICNSGDLLMMIFCESLFYQGSKSLQHITIYLERYMEILTGVSANRLLNSLVNVWARSPQRIELIIGKLIGYKLINSEDLCNFCLERLTKHDSWQDFHTLEWDLLELAVSEAKEQKLEILELICQSVSSIQNDMYYDKIQTFLRKFHKVVDNSQVTSLENSLPTPVAKSLRKLVELR</sequence>
<evidence type="ECO:0000259" key="2">
    <source>
        <dbReference type="Pfam" id="PF09090"/>
    </source>
</evidence>
<protein>
    <recommendedName>
        <fullName evidence="5">MIF4G domain-containing protein</fullName>
    </recommendedName>
</protein>
<evidence type="ECO:0000313" key="3">
    <source>
        <dbReference type="EMBL" id="OMJ93750.1"/>
    </source>
</evidence>
<comment type="caution">
    <text evidence="3">The sequence shown here is derived from an EMBL/GenBank/DDBJ whole genome shotgun (WGS) entry which is preliminary data.</text>
</comment>
<dbReference type="GO" id="GO:0003729">
    <property type="term" value="F:mRNA binding"/>
    <property type="evidence" value="ECO:0007669"/>
    <property type="project" value="TreeGrafter"/>
</dbReference>
<dbReference type="InterPro" id="IPR015172">
    <property type="entry name" value="MIF4G-like_typ-1"/>
</dbReference>
<dbReference type="Pfam" id="PF09090">
    <property type="entry name" value="MIF4G_like_2"/>
    <property type="match status" value="1"/>
</dbReference>
<dbReference type="GO" id="GO:0005846">
    <property type="term" value="C:nuclear cap binding complex"/>
    <property type="evidence" value="ECO:0007669"/>
    <property type="project" value="InterPro"/>
</dbReference>
<dbReference type="GO" id="GO:0006406">
    <property type="term" value="P:mRNA export from nucleus"/>
    <property type="evidence" value="ECO:0007669"/>
    <property type="project" value="InterPro"/>
</dbReference>
<dbReference type="Gene3D" id="1.25.40.180">
    <property type="match status" value="3"/>
</dbReference>
<feature type="domain" description="MIF4G-like type 1" evidence="1">
    <location>
        <begin position="286"/>
        <end position="417"/>
    </location>
</feature>
<dbReference type="PANTHER" id="PTHR12412:SF2">
    <property type="entry name" value="NUCLEAR CAP-BINDING PROTEIN SUBUNIT 1"/>
    <property type="match status" value="1"/>
</dbReference>
<dbReference type="EMBL" id="MPUH01000037">
    <property type="protein sequence ID" value="OMJ93750.1"/>
    <property type="molecule type" value="Genomic_DNA"/>
</dbReference>
<keyword evidence="4" id="KW-1185">Reference proteome</keyword>